<evidence type="ECO:0000256" key="2">
    <source>
        <dbReference type="SAM" id="Phobius"/>
    </source>
</evidence>
<dbReference type="InterPro" id="IPR051266">
    <property type="entry name" value="CLCR"/>
</dbReference>
<evidence type="ECO:0000313" key="4">
    <source>
        <dbReference type="Proteomes" id="UP000694845"/>
    </source>
</evidence>
<feature type="transmembrane region" description="Helical" evidence="2">
    <location>
        <begin position="928"/>
        <end position="954"/>
    </location>
</feature>
<dbReference type="Gene3D" id="2.60.40.10">
    <property type="entry name" value="Immunoglobulins"/>
    <property type="match status" value="1"/>
</dbReference>
<dbReference type="RefSeq" id="XP_022098384.1">
    <property type="nucleotide sequence ID" value="XM_022242692.1"/>
</dbReference>
<sequence>MYTLLSKRRHKEDMLRGLMLPLAVLAVWVSAGFPGMVSAARGSRVSLELVDGSYRNLLIGISDRVPDSPALIDRIKDVFTETSKFLYQATRKRAYFKDIHILVPESWRESSDYSSAEWQRYDQSDVMIDFSKDGSTNNNRPYVYKPTPCGEQGEFIHLTPDYLLSENTARAFGPYTKTLTHEWAHYRWGVFDEYPLQNGQHFYADAEGNIEAVRCVSKIQGERVNPKRNFGPCQEDENGLPERDCRFQDDYRATDYTGSLMYKQFLPAISTFCEKAANGVPEGNAHNREAPNVHNIMCKGKSVWEVMLEHSDFAPGKGIANNANDRGEEDFEPNPVPEFTVVKKTSSRFVLVVDTSGSMKGQRLRQLKQAADLLISEILNDGEKLGIVEFAETSRLISGLQSINAMSRQMLLNKITSLDANGWTSIGAGVVGGLEVLQDGSMNAEAAAGGKMIIITDGEENEEPYIRDVLHLVNGSSVTICTIAIGPDASSDLELLPALTGGTAYSLKEESNSLSDAFSTIPNTEKDITSTPTTVYSEFIQIPVVQLFTDAVYIDATIGSDTLFVFGHTTANSISVRVTDPTGRRISEGSPEYDANPTIPRVRVAITGDAQVGQWTFEIENNQQELENVTVLVQSQARENQEPIMIRSQWRLASVVPPQTQSLYVSVGQGYTPVVEADVKAVVDLPCGNGNESVTLRPKDNGIGADIHKNDGVYSSYFTEFCGAGRYGVNIEVINNGEVTSVASGGIIGVGAAIDPELARDGYERESELRSTGDFRRVTLGGSFKCEGAHICNASTDVYPPARITDLMATNVDPHSKQIKLTFTAPGDDLSTGKASHYIIVMSRSVSDILDNFDSVSEVPLESYAQGNVMTTKDAGETEVFVIQVTDVGKFSYSFAVVTVDDVGNRGEPSNVATSSARERRPVPGVSLPLGLVVGCVVGGAVLMLLMVMLAVCAHRKRRQRGGKGTPETPWIDQESSRQRLEGGRQATPRENQYVGSSVATVPVSPSSGPMKPHTVPLKPPTVPLKLHTKPVKPPIATDQSKQPTGPPRPPSVTVPVFPPSDLHDDVTGRQHDLNSHLYDHVISRRERDPNWDPTLPNNSEGGGANIKAGHVANTRAAFDNLGFMK</sequence>
<evidence type="ECO:0000259" key="3">
    <source>
        <dbReference type="PROSITE" id="PS50234"/>
    </source>
</evidence>
<keyword evidence="2" id="KW-0812">Transmembrane</keyword>
<dbReference type="Gene3D" id="3.40.50.410">
    <property type="entry name" value="von Willebrand factor, type A domain"/>
    <property type="match status" value="1"/>
</dbReference>
<name>A0A8B7YYG4_ACAPL</name>
<dbReference type="KEGG" id="aplc:110983435"/>
<feature type="compositionally biased region" description="Low complexity" evidence="1">
    <location>
        <begin position="995"/>
        <end position="1017"/>
    </location>
</feature>
<dbReference type="AlphaFoldDB" id="A0A8B7YYG4"/>
<evidence type="ECO:0000313" key="5">
    <source>
        <dbReference type="RefSeq" id="XP_022098384.1"/>
    </source>
</evidence>
<reference evidence="5" key="1">
    <citation type="submission" date="2025-08" db="UniProtKB">
        <authorList>
            <consortium name="RefSeq"/>
        </authorList>
    </citation>
    <scope>IDENTIFICATION</scope>
</reference>
<dbReference type="InterPro" id="IPR013642">
    <property type="entry name" value="CLCA_N"/>
</dbReference>
<dbReference type="Pfam" id="PF08434">
    <property type="entry name" value="CLCA"/>
    <property type="match status" value="1"/>
</dbReference>
<dbReference type="SUPFAM" id="SSF53300">
    <property type="entry name" value="vWA-like"/>
    <property type="match status" value="1"/>
</dbReference>
<dbReference type="GeneID" id="110983435"/>
<accession>A0A8B7YYG4</accession>
<dbReference type="CDD" id="cd00198">
    <property type="entry name" value="vWFA"/>
    <property type="match status" value="1"/>
</dbReference>
<dbReference type="InterPro" id="IPR036465">
    <property type="entry name" value="vWFA_dom_sf"/>
</dbReference>
<feature type="domain" description="VWFA" evidence="3">
    <location>
        <begin position="348"/>
        <end position="521"/>
    </location>
</feature>
<gene>
    <name evidence="5" type="primary">LOC110983435</name>
</gene>
<keyword evidence="2" id="KW-1133">Transmembrane helix</keyword>
<dbReference type="InterPro" id="IPR013783">
    <property type="entry name" value="Ig-like_fold"/>
</dbReference>
<dbReference type="SMART" id="SM00327">
    <property type="entry name" value="VWA"/>
    <property type="match status" value="1"/>
</dbReference>
<dbReference type="Pfam" id="PF00092">
    <property type="entry name" value="VWA"/>
    <property type="match status" value="1"/>
</dbReference>
<dbReference type="PANTHER" id="PTHR10579">
    <property type="entry name" value="CALCIUM-ACTIVATED CHLORIDE CHANNEL REGULATOR"/>
    <property type="match status" value="1"/>
</dbReference>
<protein>
    <submittedName>
        <fullName evidence="5">Epithelial chloride channel protein-like isoform X1</fullName>
    </submittedName>
</protein>
<evidence type="ECO:0000256" key="1">
    <source>
        <dbReference type="SAM" id="MobiDB-lite"/>
    </source>
</evidence>
<feature type="region of interest" description="Disordered" evidence="1">
    <location>
        <begin position="957"/>
        <end position="1107"/>
    </location>
</feature>
<dbReference type="Proteomes" id="UP000694845">
    <property type="component" value="Unplaced"/>
</dbReference>
<dbReference type="PANTHER" id="PTHR10579:SF172">
    <property type="entry name" value="CALCIUM-ACTIVATED CHLORIDE CHANNEL REGULATOR 4 PRECURSOR-RELATED"/>
    <property type="match status" value="1"/>
</dbReference>
<proteinExistence type="predicted"/>
<dbReference type="InterPro" id="IPR002035">
    <property type="entry name" value="VWF_A"/>
</dbReference>
<feature type="compositionally biased region" description="Pro residues" evidence="1">
    <location>
        <begin position="1045"/>
        <end position="1059"/>
    </location>
</feature>
<dbReference type="PROSITE" id="PS50234">
    <property type="entry name" value="VWFA"/>
    <property type="match status" value="1"/>
</dbReference>
<feature type="compositionally biased region" description="Basic and acidic residues" evidence="1">
    <location>
        <begin position="1062"/>
        <end position="1091"/>
    </location>
</feature>
<dbReference type="OrthoDB" id="10021899at2759"/>
<keyword evidence="4" id="KW-1185">Reference proteome</keyword>
<organism evidence="4 5">
    <name type="scientific">Acanthaster planci</name>
    <name type="common">Crown-of-thorns starfish</name>
    <dbReference type="NCBI Taxonomy" id="133434"/>
    <lineage>
        <taxon>Eukaryota</taxon>
        <taxon>Metazoa</taxon>
        <taxon>Echinodermata</taxon>
        <taxon>Eleutherozoa</taxon>
        <taxon>Asterozoa</taxon>
        <taxon>Asteroidea</taxon>
        <taxon>Valvatacea</taxon>
        <taxon>Valvatida</taxon>
        <taxon>Acanthasteridae</taxon>
        <taxon>Acanthaster</taxon>
    </lineage>
</organism>
<keyword evidence="2" id="KW-0472">Membrane</keyword>